<dbReference type="Gene3D" id="3.40.50.2300">
    <property type="match status" value="1"/>
</dbReference>
<evidence type="ECO:0000313" key="8">
    <source>
        <dbReference type="EMBL" id="CAH2032017.1"/>
    </source>
</evidence>
<dbReference type="RefSeq" id="WP_305732798.1">
    <property type="nucleotide sequence ID" value="NZ_OW150024.1"/>
</dbReference>
<comment type="similarity">
    <text evidence="3">Belongs to the CheB family.</text>
</comment>
<dbReference type="GO" id="GO:0050568">
    <property type="term" value="F:protein-glutamine glutaminase activity"/>
    <property type="evidence" value="ECO:0007669"/>
    <property type="project" value="UniProtKB-EC"/>
</dbReference>
<dbReference type="InterPro" id="IPR035909">
    <property type="entry name" value="CheB_C"/>
</dbReference>
<dbReference type="Pfam" id="PF01339">
    <property type="entry name" value="CheB_methylest"/>
    <property type="match status" value="1"/>
</dbReference>
<comment type="catalytic activity">
    <reaction evidence="3">
        <text>L-glutaminyl-[protein] + H2O = L-glutamyl-[protein] + NH4(+)</text>
        <dbReference type="Rhea" id="RHEA:16441"/>
        <dbReference type="Rhea" id="RHEA-COMP:10207"/>
        <dbReference type="Rhea" id="RHEA-COMP:10208"/>
        <dbReference type="ChEBI" id="CHEBI:15377"/>
        <dbReference type="ChEBI" id="CHEBI:28938"/>
        <dbReference type="ChEBI" id="CHEBI:29973"/>
        <dbReference type="ChEBI" id="CHEBI:30011"/>
        <dbReference type="EC" id="3.5.1.44"/>
    </reaction>
</comment>
<dbReference type="CDD" id="cd17541">
    <property type="entry name" value="REC_CheB-like"/>
    <property type="match status" value="1"/>
</dbReference>
<evidence type="ECO:0000313" key="9">
    <source>
        <dbReference type="Proteomes" id="UP001295463"/>
    </source>
</evidence>
<sequence>MLSTIAGAKTRVLIVDDSSFMRMAIRGILTKEPSIEVVGTASDGIEGVEKAIALKPDLITMDIEMPRMDGISALKQIMAKAPTKVLMVSTLTNEGAKATFEALDAGAIDYIPKNVTDSNEAQNIFKDELLKKVREATKSRFLRVAPSIAPAGGVGRPTVPTAAPAARSAASRIHGKKINYVGIGASTGGPVALQEVISRIPVNFPYGIVVAIHMPKAFTGPFAERLNAKCSIAVREAKEGDQLKPGTILVAPGGMHTQVVRGSGGLMVRISPTSAYPQYVYIPSVDLLIGSMAEATAGAMLGVVLTGMGNDGFKGMQLLKQKGGVTIVQDEATSTIYGMPKACVDGGVADEVLPLGQIGFEIGKFAG</sequence>
<comment type="PTM">
    <text evidence="3">Phosphorylated by CheA. Phosphorylation of the N-terminal regulatory domain activates the methylesterase activity.</text>
</comment>
<evidence type="ECO:0000256" key="2">
    <source>
        <dbReference type="ARBA" id="ARBA00048267"/>
    </source>
</evidence>
<feature type="active site" evidence="3 4">
    <location>
        <position position="311"/>
    </location>
</feature>
<dbReference type="Proteomes" id="UP001295463">
    <property type="component" value="Chromosome"/>
</dbReference>
<proteinExistence type="inferred from homology"/>
<accession>A0ABM9DB69</accession>
<evidence type="ECO:0000256" key="4">
    <source>
        <dbReference type="PROSITE-ProRule" id="PRU00050"/>
    </source>
</evidence>
<dbReference type="SUPFAM" id="SSF52172">
    <property type="entry name" value="CheY-like"/>
    <property type="match status" value="1"/>
</dbReference>
<dbReference type="SMART" id="SM00448">
    <property type="entry name" value="REC"/>
    <property type="match status" value="1"/>
</dbReference>
<dbReference type="InterPro" id="IPR000673">
    <property type="entry name" value="Sig_transdc_resp-reg_Me-estase"/>
</dbReference>
<dbReference type="EMBL" id="OW150024">
    <property type="protein sequence ID" value="CAH2032017.1"/>
    <property type="molecule type" value="Genomic_DNA"/>
</dbReference>
<dbReference type="CDD" id="cd16432">
    <property type="entry name" value="CheB_Rec"/>
    <property type="match status" value="1"/>
</dbReference>
<keyword evidence="3" id="KW-0963">Cytoplasm</keyword>
<comment type="domain">
    <text evidence="3">Contains a C-terminal catalytic domain, and an N-terminal region which modulates catalytic activity.</text>
</comment>
<feature type="domain" description="CheB-type methylesterase" evidence="7">
    <location>
        <begin position="174"/>
        <end position="367"/>
    </location>
</feature>
<feature type="active site" evidence="3 4">
    <location>
        <position position="213"/>
    </location>
</feature>
<dbReference type="SUPFAM" id="SSF52738">
    <property type="entry name" value="Methylesterase CheB, C-terminal domain"/>
    <property type="match status" value="1"/>
</dbReference>
<organism evidence="8 9">
    <name type="scientific">Trichlorobacter ammonificans</name>
    <dbReference type="NCBI Taxonomy" id="2916410"/>
    <lineage>
        <taxon>Bacteria</taxon>
        <taxon>Pseudomonadati</taxon>
        <taxon>Thermodesulfobacteriota</taxon>
        <taxon>Desulfuromonadia</taxon>
        <taxon>Geobacterales</taxon>
        <taxon>Geobacteraceae</taxon>
        <taxon>Trichlorobacter</taxon>
    </lineage>
</organism>
<evidence type="ECO:0000256" key="5">
    <source>
        <dbReference type="PROSITE-ProRule" id="PRU00169"/>
    </source>
</evidence>
<dbReference type="Pfam" id="PF00072">
    <property type="entry name" value="Response_reg"/>
    <property type="match status" value="1"/>
</dbReference>
<dbReference type="InterPro" id="IPR008248">
    <property type="entry name" value="CheB-like"/>
</dbReference>
<dbReference type="PROSITE" id="PS50122">
    <property type="entry name" value="CHEB"/>
    <property type="match status" value="1"/>
</dbReference>
<keyword evidence="9" id="KW-1185">Reference proteome</keyword>
<dbReference type="HAMAP" id="MF_00099">
    <property type="entry name" value="CheB_chemtxs"/>
    <property type="match status" value="1"/>
</dbReference>
<dbReference type="Gene3D" id="3.40.50.180">
    <property type="entry name" value="Methylesterase CheB, C-terminal domain"/>
    <property type="match status" value="1"/>
</dbReference>
<feature type="domain" description="Response regulatory" evidence="6">
    <location>
        <begin position="11"/>
        <end position="128"/>
    </location>
</feature>
<comment type="function">
    <text evidence="3">Involved in chemotaxis. Part of a chemotaxis signal transduction system that modulates chemotaxis in response to various stimuli. Catalyzes the demethylation of specific methylglutamate residues introduced into the chemoreceptors (methyl-accepting chemotaxis proteins or MCP) by CheR. Also mediates the irreversible deamidation of specific glutamine residues to glutamic acid.</text>
</comment>
<dbReference type="PROSITE" id="PS50110">
    <property type="entry name" value="RESPONSE_REGULATORY"/>
    <property type="match status" value="1"/>
</dbReference>
<comment type="catalytic activity">
    <reaction evidence="2 3">
        <text>[protein]-L-glutamate 5-O-methyl ester + H2O = L-glutamyl-[protein] + methanol + H(+)</text>
        <dbReference type="Rhea" id="RHEA:23236"/>
        <dbReference type="Rhea" id="RHEA-COMP:10208"/>
        <dbReference type="Rhea" id="RHEA-COMP:10311"/>
        <dbReference type="ChEBI" id="CHEBI:15377"/>
        <dbReference type="ChEBI" id="CHEBI:15378"/>
        <dbReference type="ChEBI" id="CHEBI:17790"/>
        <dbReference type="ChEBI" id="CHEBI:29973"/>
        <dbReference type="ChEBI" id="CHEBI:82795"/>
        <dbReference type="EC" id="3.1.1.61"/>
    </reaction>
</comment>
<keyword evidence="3 4" id="KW-0145">Chemotaxis</keyword>
<dbReference type="InterPro" id="IPR001789">
    <property type="entry name" value="Sig_transdc_resp-reg_receiver"/>
</dbReference>
<protein>
    <recommendedName>
        <fullName evidence="3">Protein-glutamate methylesterase/protein-glutamine glutaminase</fullName>
        <ecNumber evidence="3">3.1.1.61</ecNumber>
        <ecNumber evidence="3">3.5.1.44</ecNumber>
    </recommendedName>
</protein>
<dbReference type="NCBIfam" id="NF001965">
    <property type="entry name" value="PRK00742.1"/>
    <property type="match status" value="1"/>
</dbReference>
<evidence type="ECO:0000256" key="1">
    <source>
        <dbReference type="ARBA" id="ARBA00022801"/>
    </source>
</evidence>
<feature type="modified residue" description="4-aspartylphosphate" evidence="3 5">
    <location>
        <position position="62"/>
    </location>
</feature>
<evidence type="ECO:0000259" key="7">
    <source>
        <dbReference type="PROSITE" id="PS50122"/>
    </source>
</evidence>
<evidence type="ECO:0000259" key="6">
    <source>
        <dbReference type="PROSITE" id="PS50110"/>
    </source>
</evidence>
<dbReference type="InterPro" id="IPR011006">
    <property type="entry name" value="CheY-like_superfamily"/>
</dbReference>
<dbReference type="EC" id="3.1.1.61" evidence="3"/>
<dbReference type="GO" id="GO:0008984">
    <property type="term" value="F:protein-glutamate methylesterase activity"/>
    <property type="evidence" value="ECO:0007669"/>
    <property type="project" value="UniProtKB-EC"/>
</dbReference>
<keyword evidence="1 3" id="KW-0378">Hydrolase</keyword>
<reference evidence="8 9" key="1">
    <citation type="submission" date="2022-03" db="EMBL/GenBank/DDBJ databases">
        <authorList>
            <person name="Koch H."/>
        </authorList>
    </citation>
    <scope>NUCLEOTIDE SEQUENCE [LARGE SCALE GENOMIC DNA]</scope>
    <source>
        <strain evidence="8 9">G1</strain>
    </source>
</reference>
<dbReference type="PANTHER" id="PTHR42872">
    <property type="entry name" value="PROTEIN-GLUTAMATE METHYLESTERASE/PROTEIN-GLUTAMINE GLUTAMINASE"/>
    <property type="match status" value="1"/>
</dbReference>
<dbReference type="PANTHER" id="PTHR42872:SF3">
    <property type="entry name" value="PROTEIN-GLUTAMATE METHYLESTERASE_PROTEIN-GLUTAMINE GLUTAMINASE 1"/>
    <property type="match status" value="1"/>
</dbReference>
<evidence type="ECO:0000256" key="3">
    <source>
        <dbReference type="HAMAP-Rule" id="MF_00099"/>
    </source>
</evidence>
<keyword evidence="3 5" id="KW-0597">Phosphoprotein</keyword>
<dbReference type="PIRSF" id="PIRSF000876">
    <property type="entry name" value="RR_chemtxs_CheB"/>
    <property type="match status" value="1"/>
</dbReference>
<name>A0ABM9DB69_9BACT</name>
<gene>
    <name evidence="3 8" type="primary">cheB</name>
    <name evidence="8" type="ORF">GEAMG1_2181</name>
</gene>
<comment type="subcellular location">
    <subcellularLocation>
        <location evidence="3">Cytoplasm</location>
    </subcellularLocation>
</comment>
<dbReference type="EC" id="3.5.1.44" evidence="3"/>
<feature type="active site" evidence="3 4">
    <location>
        <position position="186"/>
    </location>
</feature>